<evidence type="ECO:0000256" key="3">
    <source>
        <dbReference type="PIRNR" id="PIRNR002070"/>
    </source>
</evidence>
<protein>
    <recommendedName>
        <fullName evidence="2 3">Single-stranded DNA-binding protein</fullName>
        <shortName evidence="2">SSB</shortName>
    </recommendedName>
</protein>
<dbReference type="GO" id="GO:0009295">
    <property type="term" value="C:nucleoid"/>
    <property type="evidence" value="ECO:0007669"/>
    <property type="project" value="TreeGrafter"/>
</dbReference>
<accession>A0A096AF50</accession>
<comment type="caution">
    <text evidence="5">The sequence shown here is derived from an EMBL/GenBank/DDBJ whole genome shotgun (WGS) entry which is preliminary data.</text>
</comment>
<sequence length="137" mass="15757">MNKVMLIGNVGKDPEIRYFEADECVASFTLATTERGYVLPNGTQVPDRTDWHNIVLFKNLAKYTEKYIHKGDKIFIEGRIRSRSYDDKKGVRRTITEVYAENLEWLSAPRKMTEATTNSTTSNGSSHVEEYKSKLPF</sequence>
<dbReference type="PANTHER" id="PTHR10302">
    <property type="entry name" value="SINGLE-STRANDED DNA-BINDING PROTEIN"/>
    <property type="match status" value="1"/>
</dbReference>
<evidence type="ECO:0000256" key="2">
    <source>
        <dbReference type="HAMAP-Rule" id="MF_00984"/>
    </source>
</evidence>
<dbReference type="InterPro" id="IPR000424">
    <property type="entry name" value="Primosome_PriB/ssb"/>
</dbReference>
<evidence type="ECO:0000313" key="5">
    <source>
        <dbReference type="EMBL" id="KGF45166.1"/>
    </source>
</evidence>
<organism evidence="5 6">
    <name type="scientific">Prevotella bivia DNF00320</name>
    <dbReference type="NCBI Taxonomy" id="1401068"/>
    <lineage>
        <taxon>Bacteria</taxon>
        <taxon>Pseudomonadati</taxon>
        <taxon>Bacteroidota</taxon>
        <taxon>Bacteroidia</taxon>
        <taxon>Bacteroidales</taxon>
        <taxon>Prevotellaceae</taxon>
        <taxon>Prevotella</taxon>
    </lineage>
</organism>
<dbReference type="GO" id="GO:0006260">
    <property type="term" value="P:DNA replication"/>
    <property type="evidence" value="ECO:0007669"/>
    <property type="project" value="InterPro"/>
</dbReference>
<dbReference type="AlphaFoldDB" id="A0A096AF50"/>
<comment type="subunit">
    <text evidence="2">Homotetramer.</text>
</comment>
<feature type="compositionally biased region" description="Basic and acidic residues" evidence="4">
    <location>
        <begin position="127"/>
        <end position="137"/>
    </location>
</feature>
<dbReference type="InterPro" id="IPR012340">
    <property type="entry name" value="NA-bd_OB-fold"/>
</dbReference>
<proteinExistence type="inferred from homology"/>
<dbReference type="GO" id="GO:0003697">
    <property type="term" value="F:single-stranded DNA binding"/>
    <property type="evidence" value="ECO:0007669"/>
    <property type="project" value="UniProtKB-UniRule"/>
</dbReference>
<evidence type="ECO:0000256" key="4">
    <source>
        <dbReference type="SAM" id="MobiDB-lite"/>
    </source>
</evidence>
<keyword evidence="1 2" id="KW-0238">DNA-binding</keyword>
<dbReference type="Proteomes" id="UP000029525">
    <property type="component" value="Unassembled WGS sequence"/>
</dbReference>
<evidence type="ECO:0000313" key="6">
    <source>
        <dbReference type="Proteomes" id="UP000029525"/>
    </source>
</evidence>
<dbReference type="EMBL" id="JRNQ01000018">
    <property type="protein sequence ID" value="KGF45166.1"/>
    <property type="molecule type" value="Genomic_DNA"/>
</dbReference>
<dbReference type="RefSeq" id="WP_036866457.1">
    <property type="nucleotide sequence ID" value="NZ_JRNQ01000018.1"/>
</dbReference>
<name>A0A096AF50_9BACT</name>
<reference evidence="5 6" key="1">
    <citation type="submission" date="2014-07" db="EMBL/GenBank/DDBJ databases">
        <authorList>
            <person name="McCorrison J."/>
            <person name="Sanka R."/>
            <person name="Torralba M."/>
            <person name="Gillis M."/>
            <person name="Haft D.H."/>
            <person name="Methe B."/>
            <person name="Sutton G."/>
            <person name="Nelson K.E."/>
        </authorList>
    </citation>
    <scope>NUCLEOTIDE SEQUENCE [LARGE SCALE GENOMIC DNA]</scope>
    <source>
        <strain evidence="5 6">DNF00320</strain>
    </source>
</reference>
<dbReference type="NCBIfam" id="TIGR00621">
    <property type="entry name" value="ssb"/>
    <property type="match status" value="1"/>
</dbReference>
<comment type="caution">
    <text evidence="2">Lacks conserved residue(s) required for the propagation of feature annotation.</text>
</comment>
<dbReference type="HAMAP" id="MF_00984">
    <property type="entry name" value="SSB"/>
    <property type="match status" value="1"/>
</dbReference>
<dbReference type="PANTHER" id="PTHR10302:SF27">
    <property type="entry name" value="SINGLE-STRANDED DNA-BINDING PROTEIN"/>
    <property type="match status" value="1"/>
</dbReference>
<dbReference type="CDD" id="cd04496">
    <property type="entry name" value="SSB_OBF"/>
    <property type="match status" value="1"/>
</dbReference>
<dbReference type="PIRSF" id="PIRSF002070">
    <property type="entry name" value="SSB"/>
    <property type="match status" value="1"/>
</dbReference>
<dbReference type="Gene3D" id="2.40.50.140">
    <property type="entry name" value="Nucleic acid-binding proteins"/>
    <property type="match status" value="1"/>
</dbReference>
<dbReference type="Pfam" id="PF00436">
    <property type="entry name" value="SSB"/>
    <property type="match status" value="1"/>
</dbReference>
<feature type="compositionally biased region" description="Low complexity" evidence="4">
    <location>
        <begin position="116"/>
        <end position="126"/>
    </location>
</feature>
<gene>
    <name evidence="5" type="ORF">HMPREF0647_03410</name>
</gene>
<dbReference type="InterPro" id="IPR011344">
    <property type="entry name" value="ssDNA-bd"/>
</dbReference>
<feature type="region of interest" description="Disordered" evidence="4">
    <location>
        <begin position="111"/>
        <end position="137"/>
    </location>
</feature>
<evidence type="ECO:0000256" key="1">
    <source>
        <dbReference type="ARBA" id="ARBA00023125"/>
    </source>
</evidence>
<dbReference type="OrthoDB" id="9809878at2"/>
<dbReference type="PROSITE" id="PS50935">
    <property type="entry name" value="SSB"/>
    <property type="match status" value="1"/>
</dbReference>
<dbReference type="SUPFAM" id="SSF50249">
    <property type="entry name" value="Nucleic acid-binding proteins"/>
    <property type="match status" value="1"/>
</dbReference>